<accession>A0A0D0L8M5</accession>
<protein>
    <recommendedName>
        <fullName evidence="1">Excalibur calcium-binding domain-containing protein</fullName>
    </recommendedName>
</protein>
<dbReference type="Pfam" id="PF05901">
    <property type="entry name" value="Excalibur"/>
    <property type="match status" value="1"/>
</dbReference>
<reference evidence="2 3" key="1">
    <citation type="submission" date="2014-12" db="EMBL/GenBank/DDBJ databases">
        <title>16Stimator: statistical estimation of ribosomal gene copy numbers from draft genome assemblies.</title>
        <authorList>
            <person name="Perisin M.A."/>
            <person name="Vetter M."/>
            <person name="Gilbert J.A."/>
            <person name="Bergelson J."/>
        </authorList>
    </citation>
    <scope>NUCLEOTIDE SEQUENCE [LARGE SCALE GENOMIC DNA]</scope>
    <source>
        <strain evidence="2 3">MEDvA23</strain>
    </source>
</reference>
<name>A0A0D0L8M5_VARPD</name>
<dbReference type="Proteomes" id="UP000032067">
    <property type="component" value="Unassembled WGS sequence"/>
</dbReference>
<feature type="domain" description="Excalibur calcium-binding" evidence="1">
    <location>
        <begin position="57"/>
        <end position="91"/>
    </location>
</feature>
<dbReference type="AlphaFoldDB" id="A0A0D0L8M5"/>
<dbReference type="EMBL" id="JXQQ01000012">
    <property type="protein sequence ID" value="KIQ34677.1"/>
    <property type="molecule type" value="Genomic_DNA"/>
</dbReference>
<organism evidence="2 3">
    <name type="scientific">Variovorax paradoxus</name>
    <dbReference type="NCBI Taxonomy" id="34073"/>
    <lineage>
        <taxon>Bacteria</taxon>
        <taxon>Pseudomonadati</taxon>
        <taxon>Pseudomonadota</taxon>
        <taxon>Betaproteobacteria</taxon>
        <taxon>Burkholderiales</taxon>
        <taxon>Comamonadaceae</taxon>
        <taxon>Variovorax</taxon>
    </lineage>
</organism>
<evidence type="ECO:0000313" key="3">
    <source>
        <dbReference type="Proteomes" id="UP000032067"/>
    </source>
</evidence>
<dbReference type="InterPro" id="IPR008613">
    <property type="entry name" value="Excalibur_Ca-bd_domain"/>
</dbReference>
<evidence type="ECO:0000259" key="1">
    <source>
        <dbReference type="Pfam" id="PF05901"/>
    </source>
</evidence>
<dbReference type="RefSeq" id="WP_042577976.1">
    <property type="nucleotide sequence ID" value="NZ_JXQQ01000012.1"/>
</dbReference>
<gene>
    <name evidence="2" type="ORF">RT97_06525</name>
</gene>
<comment type="caution">
    <text evidence="2">The sequence shown here is derived from an EMBL/GenBank/DDBJ whole genome shotgun (WGS) entry which is preliminary data.</text>
</comment>
<dbReference type="OrthoDB" id="72963at2"/>
<sequence length="96" mass="10492">MMRLLVIALLAFGAWKGYEHYQAKKLSAVQGEQPAALNFSSKPSAAPSTASFSCDGRKYCSQMTSCAEATYFLKNCPGVKMDGNNDGVPCEQQWCR</sequence>
<proteinExistence type="predicted"/>
<evidence type="ECO:0000313" key="2">
    <source>
        <dbReference type="EMBL" id="KIQ34677.1"/>
    </source>
</evidence>